<dbReference type="InterPro" id="IPR016161">
    <property type="entry name" value="Ald_DH/histidinol_DH"/>
</dbReference>
<feature type="domain" description="Aldehyde dehydrogenase" evidence="6">
    <location>
        <begin position="21"/>
        <end position="395"/>
    </location>
</feature>
<dbReference type="InterPro" id="IPR016160">
    <property type="entry name" value="Ald_DH_CS_CYS"/>
</dbReference>
<dbReference type="Pfam" id="PF00171">
    <property type="entry name" value="Aldedh"/>
    <property type="match status" value="1"/>
</dbReference>
<dbReference type="Gene3D" id="3.40.605.10">
    <property type="entry name" value="Aldehyde Dehydrogenase, Chain A, domain 1"/>
    <property type="match status" value="1"/>
</dbReference>
<comment type="similarity">
    <text evidence="1 3">Belongs to the aldehyde dehydrogenase family.</text>
</comment>
<dbReference type="Gene3D" id="3.40.309.10">
    <property type="entry name" value="Aldehyde Dehydrogenase, Chain A, domain 2"/>
    <property type="match status" value="1"/>
</dbReference>
<feature type="transmembrane region" description="Helical" evidence="5">
    <location>
        <begin position="435"/>
        <end position="456"/>
    </location>
</feature>
<dbReference type="PANTHER" id="PTHR43570">
    <property type="entry name" value="ALDEHYDE DEHYDROGENASE"/>
    <property type="match status" value="1"/>
</dbReference>
<keyword evidence="5" id="KW-0812">Transmembrane</keyword>
<dbReference type="GO" id="GO:0005737">
    <property type="term" value="C:cytoplasm"/>
    <property type="evidence" value="ECO:0007669"/>
    <property type="project" value="TreeGrafter"/>
</dbReference>
<dbReference type="PROSITE" id="PS00070">
    <property type="entry name" value="ALDEHYDE_DEHYDR_CYS"/>
    <property type="match status" value="1"/>
</dbReference>
<keyword evidence="5" id="KW-0472">Membrane</keyword>
<evidence type="ECO:0000259" key="6">
    <source>
        <dbReference type="Pfam" id="PF00171"/>
    </source>
</evidence>
<feature type="active site" evidence="4">
    <location>
        <position position="200"/>
    </location>
</feature>
<keyword evidence="8" id="KW-1185">Reference proteome</keyword>
<dbReference type="PANTHER" id="PTHR43570:SF16">
    <property type="entry name" value="ALDEHYDE DEHYDROGENASE TYPE III, ISOFORM Q"/>
    <property type="match status" value="1"/>
</dbReference>
<proteinExistence type="inferred from homology"/>
<dbReference type="InterPro" id="IPR016163">
    <property type="entry name" value="Ald_DH_C"/>
</dbReference>
<dbReference type="EMBL" id="BDIP01000030">
    <property type="protein sequence ID" value="GIQ79621.1"/>
    <property type="molecule type" value="Genomic_DNA"/>
</dbReference>
<evidence type="ECO:0000256" key="5">
    <source>
        <dbReference type="SAM" id="Phobius"/>
    </source>
</evidence>
<dbReference type="Proteomes" id="UP000265618">
    <property type="component" value="Unassembled WGS sequence"/>
</dbReference>
<dbReference type="AlphaFoldDB" id="A0A9K3CM31"/>
<evidence type="ECO:0000256" key="3">
    <source>
        <dbReference type="PIRNR" id="PIRNR036492"/>
    </source>
</evidence>
<keyword evidence="2 3" id="KW-0560">Oxidoreductase</keyword>
<evidence type="ECO:0000256" key="1">
    <source>
        <dbReference type="ARBA" id="ARBA00009986"/>
    </source>
</evidence>
<evidence type="ECO:0000256" key="4">
    <source>
        <dbReference type="PIRSR" id="PIRSR036492-1"/>
    </source>
</evidence>
<comment type="caution">
    <text evidence="7">The sequence shown here is derived from an EMBL/GenBank/DDBJ whole genome shotgun (WGS) entry which is preliminary data.</text>
</comment>
<keyword evidence="5" id="KW-1133">Transmembrane helix</keyword>
<evidence type="ECO:0000313" key="7">
    <source>
        <dbReference type="EMBL" id="GIQ79621.1"/>
    </source>
</evidence>
<name>A0A9K3CM31_9EUKA</name>
<dbReference type="InterPro" id="IPR016162">
    <property type="entry name" value="Ald_DH_N"/>
</dbReference>
<organism evidence="7 8">
    <name type="scientific">Kipferlia bialata</name>
    <dbReference type="NCBI Taxonomy" id="797122"/>
    <lineage>
        <taxon>Eukaryota</taxon>
        <taxon>Metamonada</taxon>
        <taxon>Carpediemonas-like organisms</taxon>
        <taxon>Kipferlia</taxon>
    </lineage>
</organism>
<dbReference type="InterPro" id="IPR012394">
    <property type="entry name" value="Aldehyde_DH_NAD(P)"/>
</dbReference>
<feature type="active site" evidence="4">
    <location>
        <position position="166"/>
    </location>
</feature>
<dbReference type="PIRSF" id="PIRSF036492">
    <property type="entry name" value="ALDH"/>
    <property type="match status" value="1"/>
</dbReference>
<accession>A0A9K3CM31</accession>
<evidence type="ECO:0000313" key="8">
    <source>
        <dbReference type="Proteomes" id="UP000265618"/>
    </source>
</evidence>
<gene>
    <name evidence="7" type="ORF">KIPB_000291</name>
</gene>
<dbReference type="OrthoDB" id="440325at2759"/>
<dbReference type="SUPFAM" id="SSF53720">
    <property type="entry name" value="ALDH-like"/>
    <property type="match status" value="1"/>
</dbReference>
<dbReference type="GO" id="GO:0004029">
    <property type="term" value="F:aldehyde dehydrogenase (NAD+) activity"/>
    <property type="evidence" value="ECO:0007669"/>
    <property type="project" value="TreeGrafter"/>
</dbReference>
<evidence type="ECO:0000256" key="2">
    <source>
        <dbReference type="ARBA" id="ARBA00023002"/>
    </source>
</evidence>
<dbReference type="GO" id="GO:0006081">
    <property type="term" value="P:aldehyde metabolic process"/>
    <property type="evidence" value="ECO:0007669"/>
    <property type="project" value="InterPro"/>
</dbReference>
<reference evidence="7 8" key="1">
    <citation type="journal article" date="2018" name="PLoS ONE">
        <title>The draft genome of Kipferlia bialata reveals reductive genome evolution in fornicate parasites.</title>
        <authorList>
            <person name="Tanifuji G."/>
            <person name="Takabayashi S."/>
            <person name="Kume K."/>
            <person name="Takagi M."/>
            <person name="Nakayama T."/>
            <person name="Kamikawa R."/>
            <person name="Inagaki Y."/>
            <person name="Hashimoto T."/>
        </authorList>
    </citation>
    <scope>NUCLEOTIDE SEQUENCE [LARGE SCALE GENOMIC DNA]</scope>
    <source>
        <strain evidence="7">NY0173</strain>
    </source>
</reference>
<dbReference type="InterPro" id="IPR015590">
    <property type="entry name" value="Aldehyde_DH_dom"/>
</dbReference>
<sequence length="457" mass="49418">MPVLSYQRKWSEFEATNSEYVLILEEIQFNIDNVKRHNKPKSVPAPAVALPGRAFRQAEAKGPVLVISPFNFPMNLALVPFAAAIACGNPAVLRPSSSTPHCAAYMQTLITRCLDPTLYRCIRCSHSVADSLLAKSWGHIFFTGSVNVGRHIARLAAETLTPVTLELGGQSPTIVTDTANIATAAQRVALGKAFNAGQVCVAPNHAIVCASVYDEFVSKLKAAFTSFYGKDAQASPHFGRIVSDREWRRLNTLVEAEREAGTTVTQFGSPCLDDRFYPPTILEGCTLTGPCMQNELFGPVLPVFKVPNVQQALAFLESQPWCQADVNAKPLALYLFSTSKKEHRMFIRHTSSGGVTINDTMIHVFSAELPFGGVGTSGMGTYHHHASLDTFSHHKPVLQRHSPNTPVDTLLRQPPHKLAPVTFKHPSLATLSSSAVWTGLGVVAGIAVGAGLVLALT</sequence>
<protein>
    <recommendedName>
        <fullName evidence="3">Aldehyde dehydrogenase</fullName>
    </recommendedName>
</protein>